<evidence type="ECO:0000256" key="3">
    <source>
        <dbReference type="PIRSR" id="PIRSR001112-1"/>
    </source>
</evidence>
<dbReference type="PANTHER" id="PTHR21661">
    <property type="entry name" value="EPOXIDE HYDROLASE 1-RELATED"/>
    <property type="match status" value="1"/>
</dbReference>
<dbReference type="Gene3D" id="3.40.50.1820">
    <property type="entry name" value="alpha/beta hydrolase"/>
    <property type="match status" value="1"/>
</dbReference>
<dbReference type="RefSeq" id="XP_064702607.1">
    <property type="nucleotide sequence ID" value="XM_064850538.1"/>
</dbReference>
<reference evidence="5 6" key="1">
    <citation type="submission" date="2023-08" db="EMBL/GenBank/DDBJ databases">
        <title>Black Yeasts Isolated from many extreme environments.</title>
        <authorList>
            <person name="Coleine C."/>
            <person name="Stajich J.E."/>
            <person name="Selbmann L."/>
        </authorList>
    </citation>
    <scope>NUCLEOTIDE SEQUENCE [LARGE SCALE GENOMIC DNA]</scope>
    <source>
        <strain evidence="5 6">CCFEE 5792</strain>
    </source>
</reference>
<dbReference type="Pfam" id="PF06441">
    <property type="entry name" value="EHN"/>
    <property type="match status" value="1"/>
</dbReference>
<dbReference type="GO" id="GO:0097176">
    <property type="term" value="P:epoxide metabolic process"/>
    <property type="evidence" value="ECO:0007669"/>
    <property type="project" value="TreeGrafter"/>
</dbReference>
<evidence type="ECO:0000313" key="6">
    <source>
        <dbReference type="Proteomes" id="UP001358417"/>
    </source>
</evidence>
<dbReference type="GeneID" id="89975150"/>
<protein>
    <recommendedName>
        <fullName evidence="4">Epoxide hydrolase N-terminal domain-containing protein</fullName>
    </recommendedName>
</protein>
<keyword evidence="2" id="KW-0378">Hydrolase</keyword>
<dbReference type="Proteomes" id="UP001358417">
    <property type="component" value="Unassembled WGS sequence"/>
</dbReference>
<accession>A0AAV9N2G9</accession>
<dbReference type="PIRSF" id="PIRSF001112">
    <property type="entry name" value="Epoxide_hydrolase"/>
    <property type="match status" value="1"/>
</dbReference>
<feature type="active site" description="Nucleophile" evidence="3">
    <location>
        <position position="175"/>
    </location>
</feature>
<sequence>MSSEIKLFKVDIPKEEVERYHRKIRQTRVPTQDIVPGAGSDYGFTTEWARDLYQTWTDNYDWDEEQKVMNQWPHFTTELEDINIHFIHQRSQSPNAYPLLLVHGWPGSFYEFRRVINPLSDANSPLPFHCVVPSLPGFCWSSGPPRGWKLEDTARIFHALMLRLGYKEFAVQTGDWGHWVGRELGANYTDSCKAVHFNFAPAPLPEGAELTERESKVQDRVDDWLENHMGYAIMMRTRPHTVGWMLQDNPVGIMVWLGEKYNEAADPENQQKAEWKKHVLTTVSLYYFSNCIMTSSLPYYENVRHENFAEFAMLPKNRIKCPFGYTSFYWDTEPSSKRAVERTGNLVFYRERNDGGHFAAVECPDGLVQDARELVGMVLGKSFS</sequence>
<feature type="active site" description="Proton donor" evidence="3">
    <location>
        <position position="299"/>
    </location>
</feature>
<dbReference type="InterPro" id="IPR010497">
    <property type="entry name" value="Epoxide_hydro_N"/>
</dbReference>
<dbReference type="PRINTS" id="PR00412">
    <property type="entry name" value="EPOXHYDRLASE"/>
</dbReference>
<dbReference type="GO" id="GO:0004301">
    <property type="term" value="F:epoxide hydrolase activity"/>
    <property type="evidence" value="ECO:0007669"/>
    <property type="project" value="TreeGrafter"/>
</dbReference>
<name>A0AAV9N2G9_9EURO</name>
<evidence type="ECO:0000313" key="5">
    <source>
        <dbReference type="EMBL" id="KAK5047040.1"/>
    </source>
</evidence>
<evidence type="ECO:0000256" key="2">
    <source>
        <dbReference type="ARBA" id="ARBA00022801"/>
    </source>
</evidence>
<dbReference type="InterPro" id="IPR016292">
    <property type="entry name" value="Epoxide_hydrolase"/>
</dbReference>
<evidence type="ECO:0000256" key="1">
    <source>
        <dbReference type="ARBA" id="ARBA00010088"/>
    </source>
</evidence>
<proteinExistence type="inferred from homology"/>
<feature type="domain" description="Epoxide hydrolase N-terminal" evidence="4">
    <location>
        <begin position="6"/>
        <end position="112"/>
    </location>
</feature>
<dbReference type="PANTHER" id="PTHR21661:SF79">
    <property type="entry name" value="EPOXIDE HYDROLASE"/>
    <property type="match status" value="1"/>
</dbReference>
<dbReference type="InterPro" id="IPR000639">
    <property type="entry name" value="Epox_hydrolase-like"/>
</dbReference>
<feature type="active site" description="Proton acceptor" evidence="3">
    <location>
        <position position="357"/>
    </location>
</feature>
<evidence type="ECO:0000259" key="4">
    <source>
        <dbReference type="Pfam" id="PF06441"/>
    </source>
</evidence>
<dbReference type="InterPro" id="IPR029058">
    <property type="entry name" value="AB_hydrolase_fold"/>
</dbReference>
<dbReference type="AlphaFoldDB" id="A0AAV9N2G9"/>
<comment type="caution">
    <text evidence="5">The sequence shown here is derived from an EMBL/GenBank/DDBJ whole genome shotgun (WGS) entry which is preliminary data.</text>
</comment>
<dbReference type="EMBL" id="JAVRRD010000027">
    <property type="protein sequence ID" value="KAK5047040.1"/>
    <property type="molecule type" value="Genomic_DNA"/>
</dbReference>
<organism evidence="5 6">
    <name type="scientific">Exophiala bonariae</name>
    <dbReference type="NCBI Taxonomy" id="1690606"/>
    <lineage>
        <taxon>Eukaryota</taxon>
        <taxon>Fungi</taxon>
        <taxon>Dikarya</taxon>
        <taxon>Ascomycota</taxon>
        <taxon>Pezizomycotina</taxon>
        <taxon>Eurotiomycetes</taxon>
        <taxon>Chaetothyriomycetidae</taxon>
        <taxon>Chaetothyriales</taxon>
        <taxon>Herpotrichiellaceae</taxon>
        <taxon>Exophiala</taxon>
    </lineage>
</organism>
<dbReference type="SUPFAM" id="SSF53474">
    <property type="entry name" value="alpha/beta-Hydrolases"/>
    <property type="match status" value="1"/>
</dbReference>
<keyword evidence="6" id="KW-1185">Reference proteome</keyword>
<comment type="similarity">
    <text evidence="1">Belongs to the peptidase S33 family.</text>
</comment>
<gene>
    <name evidence="5" type="ORF">LTR84_006982</name>
</gene>